<dbReference type="SMART" id="SM00174">
    <property type="entry name" value="RHO"/>
    <property type="match status" value="1"/>
</dbReference>
<feature type="coiled-coil region" evidence="4">
    <location>
        <begin position="185"/>
        <end position="214"/>
    </location>
</feature>
<accession>A0AAV0U418</accession>
<dbReference type="EMBL" id="CANTFL010001112">
    <property type="protein sequence ID" value="CAI5731731.1"/>
    <property type="molecule type" value="Genomic_DNA"/>
</dbReference>
<evidence type="ECO:0000313" key="5">
    <source>
        <dbReference type="EMBL" id="CAI5731731.1"/>
    </source>
</evidence>
<dbReference type="PANTHER" id="PTHR47977">
    <property type="entry name" value="RAS-RELATED PROTEIN RAB"/>
    <property type="match status" value="1"/>
</dbReference>
<dbReference type="PROSITE" id="PS51421">
    <property type="entry name" value="RAS"/>
    <property type="match status" value="1"/>
</dbReference>
<dbReference type="SUPFAM" id="SSF52540">
    <property type="entry name" value="P-loop containing nucleoside triphosphate hydrolases"/>
    <property type="match status" value="1"/>
</dbReference>
<name>A0AAV0U418_HYABA</name>
<evidence type="ECO:0000313" key="6">
    <source>
        <dbReference type="Proteomes" id="UP001162031"/>
    </source>
</evidence>
<evidence type="ECO:0000256" key="3">
    <source>
        <dbReference type="ARBA" id="ARBA00023288"/>
    </source>
</evidence>
<organism evidence="5 6">
    <name type="scientific">Hyaloperonospora brassicae</name>
    <name type="common">Brassica downy mildew</name>
    <name type="synonym">Peronospora brassicae</name>
    <dbReference type="NCBI Taxonomy" id="162125"/>
    <lineage>
        <taxon>Eukaryota</taxon>
        <taxon>Sar</taxon>
        <taxon>Stramenopiles</taxon>
        <taxon>Oomycota</taxon>
        <taxon>Peronosporomycetes</taxon>
        <taxon>Peronosporales</taxon>
        <taxon>Peronosporaceae</taxon>
        <taxon>Hyaloperonospora</taxon>
    </lineage>
</organism>
<proteinExistence type="predicted"/>
<evidence type="ECO:0000256" key="1">
    <source>
        <dbReference type="ARBA" id="ARBA00022741"/>
    </source>
</evidence>
<keyword evidence="4" id="KW-0175">Coiled coil</keyword>
<dbReference type="Pfam" id="PF00071">
    <property type="entry name" value="Ras"/>
    <property type="match status" value="1"/>
</dbReference>
<dbReference type="InterPro" id="IPR005225">
    <property type="entry name" value="Small_GTP-bd"/>
</dbReference>
<keyword evidence="1" id="KW-0547">Nucleotide-binding</keyword>
<reference evidence="5" key="1">
    <citation type="submission" date="2022-12" db="EMBL/GenBank/DDBJ databases">
        <authorList>
            <person name="Webb A."/>
        </authorList>
    </citation>
    <scope>NUCLEOTIDE SEQUENCE</scope>
    <source>
        <strain evidence="5">Hp1</strain>
    </source>
</reference>
<dbReference type="PROSITE" id="PS51419">
    <property type="entry name" value="RAB"/>
    <property type="match status" value="1"/>
</dbReference>
<keyword evidence="6" id="KW-1185">Reference proteome</keyword>
<dbReference type="SMART" id="SM00176">
    <property type="entry name" value="RAN"/>
    <property type="match status" value="1"/>
</dbReference>
<dbReference type="AlphaFoldDB" id="A0AAV0U418"/>
<dbReference type="PROSITE" id="PS51417">
    <property type="entry name" value="ARF"/>
    <property type="match status" value="1"/>
</dbReference>
<comment type="caution">
    <text evidence="5">The sequence shown here is derived from an EMBL/GenBank/DDBJ whole genome shotgun (WGS) entry which is preliminary data.</text>
</comment>
<dbReference type="Proteomes" id="UP001162031">
    <property type="component" value="Unassembled WGS sequence"/>
</dbReference>
<keyword evidence="2" id="KW-0342">GTP-binding</keyword>
<dbReference type="Gene3D" id="3.40.50.300">
    <property type="entry name" value="P-loop containing nucleotide triphosphate hydrolases"/>
    <property type="match status" value="1"/>
</dbReference>
<dbReference type="SMART" id="SM00173">
    <property type="entry name" value="RAS"/>
    <property type="match status" value="1"/>
</dbReference>
<dbReference type="NCBIfam" id="TIGR00231">
    <property type="entry name" value="small_GTP"/>
    <property type="match status" value="1"/>
</dbReference>
<dbReference type="GO" id="GO:0003924">
    <property type="term" value="F:GTPase activity"/>
    <property type="evidence" value="ECO:0007669"/>
    <property type="project" value="InterPro"/>
</dbReference>
<evidence type="ECO:0000256" key="2">
    <source>
        <dbReference type="ARBA" id="ARBA00023134"/>
    </source>
</evidence>
<dbReference type="FunFam" id="3.40.50.300:FF:001129">
    <property type="entry name" value="ras-related protein Rab-44 isoform X2"/>
    <property type="match status" value="1"/>
</dbReference>
<dbReference type="InterPro" id="IPR001806">
    <property type="entry name" value="Small_GTPase"/>
</dbReference>
<protein>
    <recommendedName>
        <fullName evidence="7">RxLR effector candidate protein</fullName>
    </recommendedName>
</protein>
<evidence type="ECO:0008006" key="7">
    <source>
        <dbReference type="Google" id="ProtNLM"/>
    </source>
</evidence>
<dbReference type="GO" id="GO:0005525">
    <property type="term" value="F:GTP binding"/>
    <property type="evidence" value="ECO:0007669"/>
    <property type="project" value="UniProtKB-KW"/>
</dbReference>
<dbReference type="PRINTS" id="PR00449">
    <property type="entry name" value="RASTRNSFRMNG"/>
</dbReference>
<dbReference type="SMART" id="SM00175">
    <property type="entry name" value="RAB"/>
    <property type="match status" value="1"/>
</dbReference>
<evidence type="ECO:0000256" key="4">
    <source>
        <dbReference type="SAM" id="Coils"/>
    </source>
</evidence>
<dbReference type="InterPro" id="IPR050227">
    <property type="entry name" value="Rab"/>
</dbReference>
<sequence>MSLVTARPAPDCMQPLDAAAAASSSSDHAQHLWEHEMERFVETRGRSRSRSILAADTDTWRDSNHLRATSTRARSCSFSALEPPHSVSAIDYTSAATAALVPPTGASQCAAKRAASLSKIYLAGSAPVDVSQLQSGRSHLSGQKKVRVVQPTGALSAAALDALSEGLQLSVESSATPSMASATLRAAKREALTEEELEEKKMEEEEDCKLKAEKLSARRSLAVRASLFRSKMMKGTTRLLGTAGAMDEGAAAAAAVAAAAAATASATAAAAAAALESERSVESHAGAGADKSATTLDGGAAGDAVGTALPLKKKHKLKLLLLGDSGVGKTSLMRVFSGDEFSESMLATAGVDFKLRHISVADEAITLQIWDTAGQERFHRITSTYYKGANGIVLVYDVSDRRSFDNVGYWMNNIRQYSSPTQMPAMLLVGNKIDLPNRVVASEEGQAAASQYGCRFIETSAKTSENTNGALETIARDGFMISVNPTLTQKMVMDRENTLAGRRNKENCVIQ</sequence>
<gene>
    <name evidence="5" type="ORF">HBR001_LOCUS5289</name>
</gene>
<keyword evidence="3" id="KW-0449">Lipoprotein</keyword>
<dbReference type="InterPro" id="IPR027417">
    <property type="entry name" value="P-loop_NTPase"/>
</dbReference>
<dbReference type="PROSITE" id="PS51420">
    <property type="entry name" value="RHO"/>
    <property type="match status" value="1"/>
</dbReference>
<dbReference type="CDD" id="cd00154">
    <property type="entry name" value="Rab"/>
    <property type="match status" value="1"/>
</dbReference>